<reference evidence="1 2" key="1">
    <citation type="journal article" date="2015" name="Genome Announc.">
        <title>Expanding the biotechnology potential of lactobacilli through comparative genomics of 213 strains and associated genera.</title>
        <authorList>
            <person name="Sun Z."/>
            <person name="Harris H.M."/>
            <person name="McCann A."/>
            <person name="Guo C."/>
            <person name="Argimon S."/>
            <person name="Zhang W."/>
            <person name="Yang X."/>
            <person name="Jeffery I.B."/>
            <person name="Cooney J.C."/>
            <person name="Kagawa T.F."/>
            <person name="Liu W."/>
            <person name="Song Y."/>
            <person name="Salvetti E."/>
            <person name="Wrobel A."/>
            <person name="Rasinkangas P."/>
            <person name="Parkhill J."/>
            <person name="Rea M.C."/>
            <person name="O'Sullivan O."/>
            <person name="Ritari J."/>
            <person name="Douillard F.P."/>
            <person name="Paul Ross R."/>
            <person name="Yang R."/>
            <person name="Briner A.E."/>
            <person name="Felis G.E."/>
            <person name="de Vos W.M."/>
            <person name="Barrangou R."/>
            <person name="Klaenhammer T.R."/>
            <person name="Caufield P.W."/>
            <person name="Cui Y."/>
            <person name="Zhang H."/>
            <person name="O'Toole P.W."/>
        </authorList>
    </citation>
    <scope>NUCLEOTIDE SEQUENCE [LARGE SCALE GENOMIC DNA]</scope>
    <source>
        <strain evidence="1 2">DSM 17758</strain>
    </source>
</reference>
<dbReference type="Proteomes" id="UP000051315">
    <property type="component" value="Unassembled WGS sequence"/>
</dbReference>
<gene>
    <name evidence="1" type="ORF">FC15_GL001293</name>
</gene>
<dbReference type="EMBL" id="AZFX01000036">
    <property type="protein sequence ID" value="KRM10688.1"/>
    <property type="molecule type" value="Genomic_DNA"/>
</dbReference>
<evidence type="ECO:0000313" key="2">
    <source>
        <dbReference type="Proteomes" id="UP000051315"/>
    </source>
</evidence>
<evidence type="ECO:0000313" key="1">
    <source>
        <dbReference type="EMBL" id="KRM10688.1"/>
    </source>
</evidence>
<organism evidence="1 2">
    <name type="scientific">Lapidilactobacillus concavus DSM 17758</name>
    <dbReference type="NCBI Taxonomy" id="1423735"/>
    <lineage>
        <taxon>Bacteria</taxon>
        <taxon>Bacillati</taxon>
        <taxon>Bacillota</taxon>
        <taxon>Bacilli</taxon>
        <taxon>Lactobacillales</taxon>
        <taxon>Lactobacillaceae</taxon>
        <taxon>Lapidilactobacillus</taxon>
    </lineage>
</organism>
<keyword evidence="1" id="KW-0489">Methyltransferase</keyword>
<dbReference type="GO" id="GO:0008168">
    <property type="term" value="F:methyltransferase activity"/>
    <property type="evidence" value="ECO:0007669"/>
    <property type="project" value="UniProtKB-KW"/>
</dbReference>
<dbReference type="OrthoDB" id="2248737at2"/>
<name>A0A0R1VYB1_9LACO</name>
<dbReference type="InterPro" id="IPR029063">
    <property type="entry name" value="SAM-dependent_MTases_sf"/>
</dbReference>
<dbReference type="PATRIC" id="fig|1423735.3.peg.1339"/>
<dbReference type="STRING" id="1423735.FC15_GL001293"/>
<dbReference type="GO" id="GO:0032259">
    <property type="term" value="P:methylation"/>
    <property type="evidence" value="ECO:0007669"/>
    <property type="project" value="UniProtKB-KW"/>
</dbReference>
<accession>A0A0R1VYB1</accession>
<dbReference type="AlphaFoldDB" id="A0A0R1VYB1"/>
<sequence>MDYLTRLSELTQPYAAVLNLQLQLDEVHRCLDEIGNEQLLSRPFPRLGLTQDDWWLFIETASQQRSQRQIDTDFAAIDHLLRNFRKFLQYRFGQWTLISQQALDIWSKYWPSRRYLELMAGNGALSKALHQRGQAVIATDSFSWQSENVTGRHLVYPVENFTASAAVAKYGQQVDAIILSWSPDRDPLDWALLNQIRQLTPQPDLLVIGEKFGVTNSELFWRTQAPRFSPQVQLINRYLPQHDQIAERLFLFR</sequence>
<dbReference type="SUPFAM" id="SSF53335">
    <property type="entry name" value="S-adenosyl-L-methionine-dependent methyltransferases"/>
    <property type="match status" value="1"/>
</dbReference>
<dbReference type="RefSeq" id="WP_057824045.1">
    <property type="nucleotide sequence ID" value="NZ_AZFX01000036.1"/>
</dbReference>
<proteinExistence type="predicted"/>
<protein>
    <submittedName>
        <fullName evidence="1">SAM-dependent methyltransferase</fullName>
    </submittedName>
</protein>
<keyword evidence="2" id="KW-1185">Reference proteome</keyword>
<keyword evidence="1" id="KW-0808">Transferase</keyword>
<comment type="caution">
    <text evidence="1">The sequence shown here is derived from an EMBL/GenBank/DDBJ whole genome shotgun (WGS) entry which is preliminary data.</text>
</comment>